<dbReference type="PIRSF" id="PIRSF006066">
    <property type="entry name" value="HI0050"/>
    <property type="match status" value="1"/>
</dbReference>
<keyword evidence="10" id="KW-1185">Reference proteome</keyword>
<dbReference type="Proteomes" id="UP001165641">
    <property type="component" value="Unassembled WGS sequence"/>
</dbReference>
<feature type="transmembrane region" description="Helical" evidence="7">
    <location>
        <begin position="412"/>
        <end position="436"/>
    </location>
</feature>
<organism evidence="9 10">
    <name type="scientific">Paracoccus onchidii</name>
    <dbReference type="NCBI Taxonomy" id="3017813"/>
    <lineage>
        <taxon>Bacteria</taxon>
        <taxon>Pseudomonadati</taxon>
        <taxon>Pseudomonadota</taxon>
        <taxon>Alphaproteobacteria</taxon>
        <taxon>Rhodobacterales</taxon>
        <taxon>Paracoccaceae</taxon>
        <taxon>Paracoccus</taxon>
    </lineage>
</organism>
<dbReference type="PANTHER" id="PTHR33362:SF5">
    <property type="entry name" value="C4-DICARBOXYLATE TRAP TRANSPORTER LARGE PERMEASE PROTEIN DCTM"/>
    <property type="match status" value="1"/>
</dbReference>
<feature type="transmembrane region" description="Helical" evidence="7">
    <location>
        <begin position="225"/>
        <end position="248"/>
    </location>
</feature>
<evidence type="ECO:0000256" key="4">
    <source>
        <dbReference type="ARBA" id="ARBA00022692"/>
    </source>
</evidence>
<reference evidence="9" key="1">
    <citation type="submission" date="2022-12" db="EMBL/GenBank/DDBJ databases">
        <title>Paracoccus onchidii sp. nov., isolated from a marine invertebrate from the South China Sea.</title>
        <authorList>
            <person name="Xu S."/>
            <person name="Liu Z."/>
            <person name="Xu Y."/>
        </authorList>
    </citation>
    <scope>NUCLEOTIDE SEQUENCE</scope>
    <source>
        <strain evidence="9">Z330</strain>
    </source>
</reference>
<feature type="transmembrane region" description="Helical" evidence="7">
    <location>
        <begin position="367"/>
        <end position="392"/>
    </location>
</feature>
<name>A0ABT4ZD81_9RHOB</name>
<evidence type="ECO:0000313" key="9">
    <source>
        <dbReference type="EMBL" id="MDB6176671.1"/>
    </source>
</evidence>
<evidence type="ECO:0000313" key="10">
    <source>
        <dbReference type="Proteomes" id="UP001165641"/>
    </source>
</evidence>
<evidence type="ECO:0000256" key="2">
    <source>
        <dbReference type="ARBA" id="ARBA00022475"/>
    </source>
</evidence>
<comment type="function">
    <text evidence="7">Part of the tripartite ATP-independent periplasmic (TRAP) transport system.</text>
</comment>
<comment type="caution">
    <text evidence="9">The sequence shown here is derived from an EMBL/GenBank/DDBJ whole genome shotgun (WGS) entry which is preliminary data.</text>
</comment>
<feature type="transmembrane region" description="Helical" evidence="7">
    <location>
        <begin position="183"/>
        <end position="205"/>
    </location>
</feature>
<evidence type="ECO:0000256" key="7">
    <source>
        <dbReference type="RuleBase" id="RU369079"/>
    </source>
</evidence>
<feature type="transmembrane region" description="Helical" evidence="7">
    <location>
        <begin position="324"/>
        <end position="355"/>
    </location>
</feature>
<evidence type="ECO:0000256" key="1">
    <source>
        <dbReference type="ARBA" id="ARBA00004429"/>
    </source>
</evidence>
<evidence type="ECO:0000256" key="3">
    <source>
        <dbReference type="ARBA" id="ARBA00022519"/>
    </source>
</evidence>
<feature type="transmembrane region" description="Helical" evidence="7">
    <location>
        <begin position="65"/>
        <end position="86"/>
    </location>
</feature>
<keyword evidence="5 7" id="KW-1133">Transmembrane helix</keyword>
<feature type="transmembrane region" description="Helical" evidence="7">
    <location>
        <begin position="33"/>
        <end position="53"/>
    </location>
</feature>
<dbReference type="InterPro" id="IPR010656">
    <property type="entry name" value="DctM"/>
</dbReference>
<dbReference type="InterPro" id="IPR004681">
    <property type="entry name" value="TRAP_DctM"/>
</dbReference>
<feature type="transmembrane region" description="Helical" evidence="7">
    <location>
        <begin position="147"/>
        <end position="171"/>
    </location>
</feature>
<evidence type="ECO:0000256" key="6">
    <source>
        <dbReference type="ARBA" id="ARBA00023136"/>
    </source>
</evidence>
<dbReference type="NCBIfam" id="TIGR00786">
    <property type="entry name" value="dctM"/>
    <property type="match status" value="1"/>
</dbReference>
<dbReference type="PANTHER" id="PTHR33362">
    <property type="entry name" value="SIALIC ACID TRAP TRANSPORTER PERMEASE PROTEIN SIAT-RELATED"/>
    <property type="match status" value="1"/>
</dbReference>
<dbReference type="RefSeq" id="WP_271887802.1">
    <property type="nucleotide sequence ID" value="NZ_JAQBIE010000004.1"/>
</dbReference>
<comment type="similarity">
    <text evidence="7">Belongs to the TRAP transporter large permease family.</text>
</comment>
<proteinExistence type="inferred from homology"/>
<sequence>MSAETIGFTAVLLSLALLWLRLPAALVLGGVAVLGFVILSWMMPAVSLAQIAADTAQDLTAMTSPADLLVIGLFIALGNLAFYAGITTRLYDAAAVWLRQFPGGLAVASVIGCGGFAAISGSSVACASTMGRICVPEMLRQGYDPKLAASSVAVGGTLGALIPPSILFILYGLFTQTSIEELFMAGILPGLLSLAGMLLVILWWVGGEPDSAPRADAPTVSRGEAALAVWPAILLFAVILGGIFSGVLSLVETAALSVLLTLLIGFAQGRLTPDLLWSAIRETLLQTGAILLIVAAADLFFVFVELSGAATSLLLWAQHSGMTYFVMLCLVVVLFLVLGMFMDSIGILVLTLPFVVPLIQGFGMDAIWIGVIIVKLLEIGLITPPVGLNVFVIGNVTRDAPVNGIFAGVARFLMVDILVLLILLSFPALALFIPALM</sequence>
<accession>A0ABT4ZD81</accession>
<evidence type="ECO:0000259" key="8">
    <source>
        <dbReference type="Pfam" id="PF06808"/>
    </source>
</evidence>
<keyword evidence="4 7" id="KW-0812">Transmembrane</keyword>
<keyword evidence="6 7" id="KW-0472">Membrane</keyword>
<dbReference type="Pfam" id="PF06808">
    <property type="entry name" value="DctM"/>
    <property type="match status" value="1"/>
</dbReference>
<feature type="transmembrane region" description="Helical" evidence="7">
    <location>
        <begin position="106"/>
        <end position="127"/>
    </location>
</feature>
<dbReference type="EMBL" id="JAQBIE010000004">
    <property type="protein sequence ID" value="MDB6176671.1"/>
    <property type="molecule type" value="Genomic_DNA"/>
</dbReference>
<feature type="transmembrane region" description="Helical" evidence="7">
    <location>
        <begin position="283"/>
        <end position="304"/>
    </location>
</feature>
<feature type="domain" description="TRAP C4-dicarboxylate transport system permease DctM subunit" evidence="8">
    <location>
        <begin position="14"/>
        <end position="429"/>
    </location>
</feature>
<feature type="transmembrane region" description="Helical" evidence="7">
    <location>
        <begin position="254"/>
        <end position="271"/>
    </location>
</feature>
<gene>
    <name evidence="9" type="ORF">PAF17_04035</name>
</gene>
<evidence type="ECO:0000256" key="5">
    <source>
        <dbReference type="ARBA" id="ARBA00022989"/>
    </source>
</evidence>
<keyword evidence="3 7" id="KW-0997">Cell inner membrane</keyword>
<protein>
    <recommendedName>
        <fullName evidence="7">TRAP transporter large permease protein</fullName>
    </recommendedName>
</protein>
<keyword evidence="2" id="KW-1003">Cell membrane</keyword>
<keyword evidence="7" id="KW-0813">Transport</keyword>
<comment type="subunit">
    <text evidence="7">The complex comprises the extracytoplasmic solute receptor protein and the two transmembrane proteins.</text>
</comment>
<comment type="subcellular location">
    <subcellularLocation>
        <location evidence="1 7">Cell inner membrane</location>
        <topology evidence="1 7">Multi-pass membrane protein</topology>
    </subcellularLocation>
</comment>